<evidence type="ECO:0000313" key="1">
    <source>
        <dbReference type="EMBL" id="EFO85380.1"/>
    </source>
</evidence>
<gene>
    <name evidence="1" type="ORF">CRE_31597</name>
</gene>
<evidence type="ECO:0000313" key="2">
    <source>
        <dbReference type="Proteomes" id="UP000008281"/>
    </source>
</evidence>
<sequence length="67" mass="7674">MGLCCTEKYLKKSEISPTTVNIPSPWVADKKEKHFFVDRSSPSKFFKYPTGNNKSFLHPANVSSFFK</sequence>
<dbReference type="HOGENOM" id="CLU_2814856_0_0_1"/>
<keyword evidence="2" id="KW-1185">Reference proteome</keyword>
<reference evidence="1" key="1">
    <citation type="submission" date="2007-07" db="EMBL/GenBank/DDBJ databases">
        <title>PCAP assembly of the Caenorhabditis remanei genome.</title>
        <authorList>
            <consortium name="The Caenorhabditis remanei Sequencing Consortium"/>
            <person name="Wilson R.K."/>
        </authorList>
    </citation>
    <scope>NUCLEOTIDE SEQUENCE [LARGE SCALE GENOMIC DNA]</scope>
    <source>
        <strain evidence="1">PB4641</strain>
    </source>
</reference>
<dbReference type="EMBL" id="DS269573">
    <property type="protein sequence ID" value="EFO85380.1"/>
    <property type="molecule type" value="Genomic_DNA"/>
</dbReference>
<protein>
    <submittedName>
        <fullName evidence="1">Uncharacterized protein</fullName>
    </submittedName>
</protein>
<name>E3NQR4_CAERE</name>
<dbReference type="AlphaFoldDB" id="E3NQR4"/>
<dbReference type="InParanoid" id="E3NQR4"/>
<proteinExistence type="predicted"/>
<dbReference type="Proteomes" id="UP000008281">
    <property type="component" value="Unassembled WGS sequence"/>
</dbReference>
<organism evidence="2">
    <name type="scientific">Caenorhabditis remanei</name>
    <name type="common">Caenorhabditis vulgaris</name>
    <dbReference type="NCBI Taxonomy" id="31234"/>
    <lineage>
        <taxon>Eukaryota</taxon>
        <taxon>Metazoa</taxon>
        <taxon>Ecdysozoa</taxon>
        <taxon>Nematoda</taxon>
        <taxon>Chromadorea</taxon>
        <taxon>Rhabditida</taxon>
        <taxon>Rhabditina</taxon>
        <taxon>Rhabditomorpha</taxon>
        <taxon>Rhabditoidea</taxon>
        <taxon>Rhabditidae</taxon>
        <taxon>Peloderinae</taxon>
        <taxon>Caenorhabditis</taxon>
    </lineage>
</organism>
<accession>E3NQR4</accession>